<evidence type="ECO:0000256" key="1">
    <source>
        <dbReference type="SAM" id="MobiDB-lite"/>
    </source>
</evidence>
<dbReference type="Gene3D" id="3.10.350.10">
    <property type="entry name" value="LysM domain"/>
    <property type="match status" value="1"/>
</dbReference>
<keyword evidence="2" id="KW-0472">Membrane</keyword>
<evidence type="ECO:0000259" key="3">
    <source>
        <dbReference type="PROSITE" id="PS51782"/>
    </source>
</evidence>
<evidence type="ECO:0000313" key="4">
    <source>
        <dbReference type="EMBL" id="MBE2163783.1"/>
    </source>
</evidence>
<dbReference type="InterPro" id="IPR036779">
    <property type="entry name" value="LysM_dom_sf"/>
</dbReference>
<keyword evidence="2" id="KW-1133">Transmembrane helix</keyword>
<sequence>DTLQSIALSVWGDASMWYMLADVNGLSATDKLTAGQVLTVPNKVTNIHNNSETFRPYNPGEAIGNTQPTVPSPPPPPKPKKKCGGIAQIVMIVVAVVVTIYTAGAASAALGVLASGGTMGAAAGAAGAAIASGAAFTGGMAALAGGSIGAAMIGAAVGSAASQLAGKAMGVVDSFSWSQVGMSALTAGVTAGVGAGVTNLAKSYSWAQTAAKAINAVQNGQASFTQGIGVAAYSGAVNYGANYITNQVFGNNQSFSWAALGSSIAGSVAATGLGYTGVFNKLGAVAGNYASGIAGANIASAIDDKWFGGTKPDYLNVSMAAIANTVGSQFGESISDNNQNLSNEMLGLQKAGFLEEDNGLSINSISQEEDMDVSRRWLQDDLLKQIRLDAEIEISIFDAKVIEVAGGNTRVPSRAVPLEANSKFDSILNIVADPLGLLGDVPKSLEVASQLSKAGYDDFAKNRVKLLQDAIKQQSKGNISIAPLERNISADGRQTIDYSRSIDKLLGQYEAVIEHNRLVQTWGENYKEIRIGKSQMTVKAFEKEVYSIQQQAANKAYDLAMKEVAPLFTKESMALQPQKTDFATKIGQEIDIRVRDALRTFAKSEGISENSKSYIWGVNRRLKDPGTKQFGIPDNRVGMNLYLDTTIALKSHATPQLQKWNQIRPGIMIIVRPTQIGGSYGIPNVNFQAPIIPNPTYKSSKY</sequence>
<feature type="non-terminal residue" evidence="4">
    <location>
        <position position="1"/>
    </location>
</feature>
<dbReference type="Pfam" id="PF01476">
    <property type="entry name" value="LysM"/>
    <property type="match status" value="1"/>
</dbReference>
<name>A0ABR9NH66_9GAMM</name>
<gene>
    <name evidence="4" type="ORF">IIQ43_04435</name>
</gene>
<keyword evidence="5" id="KW-1185">Reference proteome</keyword>
<proteinExistence type="predicted"/>
<organism evidence="4 5">
    <name type="scientific">Acinetobacter oleivorans</name>
    <dbReference type="NCBI Taxonomy" id="1148157"/>
    <lineage>
        <taxon>Bacteria</taxon>
        <taxon>Pseudomonadati</taxon>
        <taxon>Pseudomonadota</taxon>
        <taxon>Gammaproteobacteria</taxon>
        <taxon>Moraxellales</taxon>
        <taxon>Moraxellaceae</taxon>
        <taxon>Acinetobacter</taxon>
    </lineage>
</organism>
<evidence type="ECO:0000313" key="5">
    <source>
        <dbReference type="Proteomes" id="UP000619170"/>
    </source>
</evidence>
<dbReference type="InterPro" id="IPR018392">
    <property type="entry name" value="LysM"/>
</dbReference>
<accession>A0ABR9NH66</accession>
<feature type="region of interest" description="Disordered" evidence="1">
    <location>
        <begin position="59"/>
        <end position="80"/>
    </location>
</feature>
<reference evidence="4 5" key="1">
    <citation type="submission" date="2020-10" db="EMBL/GenBank/DDBJ databases">
        <authorList>
            <person name="Mohd Rani F."/>
        </authorList>
    </citation>
    <scope>NUCLEOTIDE SEQUENCE [LARGE SCALE GENOMIC DNA]</scope>
    <source>
        <strain evidence="4 5">AC1583</strain>
    </source>
</reference>
<dbReference type="RefSeq" id="WP_192833724.1">
    <property type="nucleotide sequence ID" value="NZ_JADAZL010000001.1"/>
</dbReference>
<evidence type="ECO:0000256" key="2">
    <source>
        <dbReference type="SAM" id="Phobius"/>
    </source>
</evidence>
<dbReference type="PROSITE" id="PS51782">
    <property type="entry name" value="LYSM"/>
    <property type="match status" value="1"/>
</dbReference>
<feature type="transmembrane region" description="Helical" evidence="2">
    <location>
        <begin position="89"/>
        <end position="114"/>
    </location>
</feature>
<dbReference type="EMBL" id="JADAZL010000001">
    <property type="protein sequence ID" value="MBE2163783.1"/>
    <property type="molecule type" value="Genomic_DNA"/>
</dbReference>
<reference evidence="5" key="2">
    <citation type="submission" date="2023-07" db="EMBL/GenBank/DDBJ databases">
        <title>Acinetobacter oleivorans assembled AC1583.</title>
        <authorList>
            <person name="Yeo C.C."/>
        </authorList>
    </citation>
    <scope>NUCLEOTIDE SEQUENCE [LARGE SCALE GENOMIC DNA]</scope>
    <source>
        <strain evidence="5">AC1583</strain>
    </source>
</reference>
<protein>
    <submittedName>
        <fullName evidence="4">LysM peptidoglycan-binding domain-containing protein</fullName>
    </submittedName>
</protein>
<comment type="caution">
    <text evidence="4">The sequence shown here is derived from an EMBL/GenBank/DDBJ whole genome shotgun (WGS) entry which is preliminary data.</text>
</comment>
<keyword evidence="2" id="KW-0812">Transmembrane</keyword>
<dbReference type="Proteomes" id="UP000619170">
    <property type="component" value="Unassembled WGS sequence"/>
</dbReference>
<feature type="domain" description="LysM" evidence="3">
    <location>
        <begin position="1"/>
        <end position="40"/>
    </location>
</feature>